<organism evidence="1 2">
    <name type="scientific">Nephila pilipes</name>
    <name type="common">Giant wood spider</name>
    <name type="synonym">Nephila maculata</name>
    <dbReference type="NCBI Taxonomy" id="299642"/>
    <lineage>
        <taxon>Eukaryota</taxon>
        <taxon>Metazoa</taxon>
        <taxon>Ecdysozoa</taxon>
        <taxon>Arthropoda</taxon>
        <taxon>Chelicerata</taxon>
        <taxon>Arachnida</taxon>
        <taxon>Araneae</taxon>
        <taxon>Araneomorphae</taxon>
        <taxon>Entelegynae</taxon>
        <taxon>Araneoidea</taxon>
        <taxon>Nephilidae</taxon>
        <taxon>Nephila</taxon>
    </lineage>
</organism>
<reference evidence="1" key="1">
    <citation type="submission" date="2020-08" db="EMBL/GenBank/DDBJ databases">
        <title>Multicomponent nature underlies the extraordinary mechanical properties of spider dragline silk.</title>
        <authorList>
            <person name="Kono N."/>
            <person name="Nakamura H."/>
            <person name="Mori M."/>
            <person name="Yoshida Y."/>
            <person name="Ohtoshi R."/>
            <person name="Malay A.D."/>
            <person name="Moran D.A.P."/>
            <person name="Tomita M."/>
            <person name="Numata K."/>
            <person name="Arakawa K."/>
        </authorList>
    </citation>
    <scope>NUCLEOTIDE SEQUENCE</scope>
</reference>
<gene>
    <name evidence="1" type="ORF">NPIL_386781</name>
</gene>
<name>A0A8X6U2B8_NEPPI</name>
<accession>A0A8X6U2B8</accession>
<evidence type="ECO:0000313" key="2">
    <source>
        <dbReference type="Proteomes" id="UP000887013"/>
    </source>
</evidence>
<dbReference type="Proteomes" id="UP000887013">
    <property type="component" value="Unassembled WGS sequence"/>
</dbReference>
<comment type="caution">
    <text evidence="1">The sequence shown here is derived from an EMBL/GenBank/DDBJ whole genome shotgun (WGS) entry which is preliminary data.</text>
</comment>
<dbReference type="EMBL" id="BMAW01023471">
    <property type="protein sequence ID" value="GFT82944.1"/>
    <property type="molecule type" value="Genomic_DNA"/>
</dbReference>
<dbReference type="AlphaFoldDB" id="A0A8X6U2B8"/>
<protein>
    <submittedName>
        <fullName evidence="1">Uncharacterized protein</fullName>
    </submittedName>
</protein>
<sequence length="120" mass="13663">MYQLILHLRSETVELDKFSLELGWLVYQRHTVANSDNSRYEPAISRNYRHDETHLSLAPYLLISPLCPEDLSLTSFDVQVSSLIMGLFCGISYHTIRGAFTRPLLDFNGGVRTQVMKEGG</sequence>
<evidence type="ECO:0000313" key="1">
    <source>
        <dbReference type="EMBL" id="GFT82944.1"/>
    </source>
</evidence>
<proteinExistence type="predicted"/>
<keyword evidence="2" id="KW-1185">Reference proteome</keyword>